<dbReference type="PANTHER" id="PTHR33376:SF5">
    <property type="entry name" value="EXTRACYTOPLASMIC SOLUTE RECEPTOR PROTEIN"/>
    <property type="match status" value="1"/>
</dbReference>
<dbReference type="Pfam" id="PF03480">
    <property type="entry name" value="DctP"/>
    <property type="match status" value="1"/>
</dbReference>
<dbReference type="EMBL" id="CXPG01000020">
    <property type="protein sequence ID" value="CTQ33333.1"/>
    <property type="molecule type" value="Genomic_DNA"/>
</dbReference>
<organism evidence="5 6">
    <name type="scientific">Jannaschia rubra</name>
    <dbReference type="NCBI Taxonomy" id="282197"/>
    <lineage>
        <taxon>Bacteria</taxon>
        <taxon>Pseudomonadati</taxon>
        <taxon>Pseudomonadota</taxon>
        <taxon>Alphaproteobacteria</taxon>
        <taxon>Rhodobacterales</taxon>
        <taxon>Roseobacteraceae</taxon>
        <taxon>Jannaschia</taxon>
    </lineage>
</organism>
<feature type="chain" id="PRO_5005807032" evidence="4">
    <location>
        <begin position="23"/>
        <end position="338"/>
    </location>
</feature>
<dbReference type="OrthoDB" id="9769667at2"/>
<dbReference type="PANTHER" id="PTHR33376">
    <property type="match status" value="1"/>
</dbReference>
<protein>
    <submittedName>
        <fullName evidence="5">C4-dicarboxylate-binding periplasmic protein</fullName>
    </submittedName>
</protein>
<feature type="signal peptide" evidence="4">
    <location>
        <begin position="1"/>
        <end position="22"/>
    </location>
</feature>
<reference evidence="5 6" key="1">
    <citation type="submission" date="2015-07" db="EMBL/GenBank/DDBJ databases">
        <authorList>
            <person name="Noorani M."/>
        </authorList>
    </citation>
    <scope>NUCLEOTIDE SEQUENCE [LARGE SCALE GENOMIC DNA]</scope>
    <source>
        <strain evidence="5 6">CECT 5088</strain>
    </source>
</reference>
<dbReference type="STRING" id="282197.SAMN04488517_102163"/>
<keyword evidence="6" id="KW-1185">Reference proteome</keyword>
<comment type="subcellular location">
    <subcellularLocation>
        <location evidence="1">Periplasm</location>
    </subcellularLocation>
</comment>
<dbReference type="GO" id="GO:0055085">
    <property type="term" value="P:transmembrane transport"/>
    <property type="evidence" value="ECO:0007669"/>
    <property type="project" value="InterPro"/>
</dbReference>
<dbReference type="CDD" id="cd13604">
    <property type="entry name" value="PBP2_TRAP_ketoacid_lactate_like"/>
    <property type="match status" value="1"/>
</dbReference>
<dbReference type="NCBIfam" id="NF037995">
    <property type="entry name" value="TRAP_S1"/>
    <property type="match status" value="1"/>
</dbReference>
<name>A0A0M6XSY3_9RHOB</name>
<evidence type="ECO:0000256" key="1">
    <source>
        <dbReference type="ARBA" id="ARBA00004418"/>
    </source>
</evidence>
<dbReference type="RefSeq" id="WP_055682759.1">
    <property type="nucleotide sequence ID" value="NZ_CXPG01000020.1"/>
</dbReference>
<dbReference type="GO" id="GO:0042597">
    <property type="term" value="C:periplasmic space"/>
    <property type="evidence" value="ECO:0007669"/>
    <property type="project" value="UniProtKB-SubCell"/>
</dbReference>
<evidence type="ECO:0000256" key="4">
    <source>
        <dbReference type="SAM" id="SignalP"/>
    </source>
</evidence>
<dbReference type="InterPro" id="IPR038404">
    <property type="entry name" value="TRAP_DctP_sf"/>
</dbReference>
<keyword evidence="2 4" id="KW-0732">Signal</keyword>
<evidence type="ECO:0000256" key="3">
    <source>
        <dbReference type="ARBA" id="ARBA00022764"/>
    </source>
</evidence>
<keyword evidence="3" id="KW-0574">Periplasm</keyword>
<accession>A0A0M6XSY3</accession>
<evidence type="ECO:0000256" key="2">
    <source>
        <dbReference type="ARBA" id="ARBA00022729"/>
    </source>
</evidence>
<evidence type="ECO:0000313" key="6">
    <source>
        <dbReference type="Proteomes" id="UP000048908"/>
    </source>
</evidence>
<dbReference type="AlphaFoldDB" id="A0A0M6XSY3"/>
<dbReference type="InterPro" id="IPR018389">
    <property type="entry name" value="DctP_fam"/>
</dbReference>
<sequence length="338" mass="36245">MTSRTMGIATAMALILTTGAAAAQTTTLRIQNHNAPESTTGRLIAEFVDNVETMSGGDIDIEMFYSASVVKSAETFDAAATGILDCDMTNGSYQTGKNAAFQFTADTMGGYDTPLQFHAWVNHGGGRETLNELYNASGMTFVGNHVGGQESLNSTKPLEGVADLEGFKFRSPPGMESEIFAKLGASPVVMDFTEIFTALETGIIDGADASTLANNVGMGIYDVAKHTTYPGFHSMSADHLACRTDVWDAMPEAHRAILTTAEKALALDLMTLTLVENGEALAELPEKGVTVYDWSAEDRATFREAAQEAWGEWAEKTPETAAIVQSHRDFLKRIGLSD</sequence>
<proteinExistence type="predicted"/>
<dbReference type="Proteomes" id="UP000048908">
    <property type="component" value="Unassembled WGS sequence"/>
</dbReference>
<evidence type="ECO:0000313" key="5">
    <source>
        <dbReference type="EMBL" id="CTQ33333.1"/>
    </source>
</evidence>
<dbReference type="Gene3D" id="3.40.190.170">
    <property type="entry name" value="Bacterial extracellular solute-binding protein, family 7"/>
    <property type="match status" value="1"/>
</dbReference>
<gene>
    <name evidence="5" type="primary">dctP_5</name>
    <name evidence="5" type="ORF">JAN5088_02115</name>
</gene>